<name>G9NHW9_HYPAI</name>
<dbReference type="InterPro" id="IPR008775">
    <property type="entry name" value="Phytyl_CoA_dOase-like"/>
</dbReference>
<dbReference type="HOGENOM" id="CLU_053011_0_0_1"/>
<feature type="non-terminal residue" evidence="1">
    <location>
        <position position="289"/>
    </location>
</feature>
<dbReference type="EMBL" id="ABDG02000016">
    <property type="protein sequence ID" value="EHK49388.1"/>
    <property type="molecule type" value="Genomic_DNA"/>
</dbReference>
<reference evidence="1 2" key="1">
    <citation type="journal article" date="2011" name="Genome Biol.">
        <title>Comparative genome sequence analysis underscores mycoparasitism as the ancestral life style of Trichoderma.</title>
        <authorList>
            <person name="Kubicek C.P."/>
            <person name="Herrera-Estrella A."/>
            <person name="Seidl-Seiboth V."/>
            <person name="Martinez D.A."/>
            <person name="Druzhinina I.S."/>
            <person name="Thon M."/>
            <person name="Zeilinger S."/>
            <person name="Casas-Flores S."/>
            <person name="Horwitz B.A."/>
            <person name="Mukherjee P.K."/>
            <person name="Mukherjee M."/>
            <person name="Kredics L."/>
            <person name="Alcaraz L.D."/>
            <person name="Aerts A."/>
            <person name="Antal Z."/>
            <person name="Atanasova L."/>
            <person name="Cervantes-Badillo M.G."/>
            <person name="Challacombe J."/>
            <person name="Chertkov O."/>
            <person name="McCluskey K."/>
            <person name="Coulpier F."/>
            <person name="Deshpande N."/>
            <person name="von Doehren H."/>
            <person name="Ebbole D.J."/>
            <person name="Esquivel-Naranjo E.U."/>
            <person name="Fekete E."/>
            <person name="Flipphi M."/>
            <person name="Glaser F."/>
            <person name="Gomez-Rodriguez E.Y."/>
            <person name="Gruber S."/>
            <person name="Han C."/>
            <person name="Henrissat B."/>
            <person name="Hermosa R."/>
            <person name="Hernandez-Onate M."/>
            <person name="Karaffa L."/>
            <person name="Kosti I."/>
            <person name="Le Crom S."/>
            <person name="Lindquist E."/>
            <person name="Lucas S."/>
            <person name="Luebeck M."/>
            <person name="Luebeck P.S."/>
            <person name="Margeot A."/>
            <person name="Metz B."/>
            <person name="Misra M."/>
            <person name="Nevalainen H."/>
            <person name="Omann M."/>
            <person name="Packer N."/>
            <person name="Perrone G."/>
            <person name="Uresti-Rivera E.E."/>
            <person name="Salamov A."/>
            <person name="Schmoll M."/>
            <person name="Seiboth B."/>
            <person name="Shapiro H."/>
            <person name="Sukno S."/>
            <person name="Tamayo-Ramos J.A."/>
            <person name="Tisch D."/>
            <person name="Wiest A."/>
            <person name="Wilkinson H.H."/>
            <person name="Zhang M."/>
            <person name="Coutinho P.M."/>
            <person name="Kenerley C.M."/>
            <person name="Monte E."/>
            <person name="Baker S.E."/>
            <person name="Grigoriev I.V."/>
        </authorList>
    </citation>
    <scope>NUCLEOTIDE SEQUENCE [LARGE SCALE GENOMIC DNA]</scope>
    <source>
        <strain evidence="2">ATCC 20476 / IMI 206040</strain>
    </source>
</reference>
<evidence type="ECO:0000313" key="1">
    <source>
        <dbReference type="EMBL" id="EHK49388.1"/>
    </source>
</evidence>
<dbReference type="AlphaFoldDB" id="G9NHW9"/>
<feature type="non-terminal residue" evidence="1">
    <location>
        <position position="1"/>
    </location>
</feature>
<evidence type="ECO:0000313" key="2">
    <source>
        <dbReference type="Proteomes" id="UP000005426"/>
    </source>
</evidence>
<keyword evidence="2" id="KW-1185">Reference proteome</keyword>
<accession>G9NHW9</accession>
<protein>
    <recommendedName>
        <fullName evidence="3">Phytanoyl-CoA dioxygenase family protein</fullName>
    </recommendedName>
</protein>
<proteinExistence type="predicted"/>
<dbReference type="OrthoDB" id="4664297at2759"/>
<dbReference type="Proteomes" id="UP000005426">
    <property type="component" value="Unassembled WGS sequence"/>
</dbReference>
<dbReference type="SUPFAM" id="SSF51197">
    <property type="entry name" value="Clavaminate synthase-like"/>
    <property type="match status" value="1"/>
</dbReference>
<comment type="caution">
    <text evidence="1">The sequence shown here is derived from an EMBL/GenBank/DDBJ whole genome shotgun (WGS) entry which is preliminary data.</text>
</comment>
<evidence type="ECO:0008006" key="3">
    <source>
        <dbReference type="Google" id="ProtNLM"/>
    </source>
</evidence>
<dbReference type="OMA" id="STWHTEY"/>
<dbReference type="eggNOG" id="ENOG502QVG4">
    <property type="taxonomic scope" value="Eukaryota"/>
</dbReference>
<dbReference type="Pfam" id="PF05721">
    <property type="entry name" value="PhyH"/>
    <property type="match status" value="1"/>
</dbReference>
<gene>
    <name evidence="1" type="ORF">TRIATDRAFT_178241</name>
</gene>
<dbReference type="Gene3D" id="2.60.120.620">
    <property type="entry name" value="q2cbj1_9rhob like domain"/>
    <property type="match status" value="1"/>
</dbReference>
<organism evidence="1 2">
    <name type="scientific">Hypocrea atroviridis (strain ATCC 20476 / IMI 206040)</name>
    <name type="common">Trichoderma atroviride</name>
    <dbReference type="NCBI Taxonomy" id="452589"/>
    <lineage>
        <taxon>Eukaryota</taxon>
        <taxon>Fungi</taxon>
        <taxon>Dikarya</taxon>
        <taxon>Ascomycota</taxon>
        <taxon>Pezizomycotina</taxon>
        <taxon>Sordariomycetes</taxon>
        <taxon>Hypocreomycetidae</taxon>
        <taxon>Hypocreales</taxon>
        <taxon>Hypocreaceae</taxon>
        <taxon>Trichoderma</taxon>
    </lineage>
</organism>
<sequence length="289" mass="33751">LTPEECAHFIEHGWLKVENAIKPEYLHGWMENLWTRLGYDPEDKSTWKETYMKLPRHREVPVSEFCPDAWNKIVEIVGGEEEIDPIRERYHGDQFIINFGNEYWKTHEIPPTEATGWHTDNDWYRQFLDSSGNALTIIHCFTDIPEQGGGTLIAEDGIQGVCQYLYDHPEGFDSPFEDVLYKHIPKCQRFSHIVAKAGDVFITHGLLPHTNGQNHLHYARVITNPHVNLVEPYNLNRGDGDYTLCEQVILRALNRTSIPEYKPTRPRLAHYPRTAYFKRARITEELQRL</sequence>